<dbReference type="RefSeq" id="WP_301217119.1">
    <property type="nucleotide sequence ID" value="NZ_JAROCB010000002.1"/>
</dbReference>
<evidence type="ECO:0000313" key="1">
    <source>
        <dbReference type="EMBL" id="MDN4596764.1"/>
    </source>
</evidence>
<evidence type="ECO:0000313" key="2">
    <source>
        <dbReference type="Proteomes" id="UP001174210"/>
    </source>
</evidence>
<reference evidence="1" key="1">
    <citation type="submission" date="2023-03" db="EMBL/GenBank/DDBJ databases">
        <title>MT1 and MT2 Draft Genomes of Novel Species.</title>
        <authorList>
            <person name="Venkateswaran K."/>
        </authorList>
    </citation>
    <scope>NUCLEOTIDE SEQUENCE</scope>
    <source>
        <strain evidence="1">F6_8S_P_1A</strain>
    </source>
</reference>
<dbReference type="Proteomes" id="UP001174210">
    <property type="component" value="Unassembled WGS sequence"/>
</dbReference>
<gene>
    <name evidence="1" type="ORF">P5G59_06415</name>
</gene>
<evidence type="ECO:0008006" key="3">
    <source>
        <dbReference type="Google" id="ProtNLM"/>
    </source>
</evidence>
<accession>A0ABT8IVC8</accession>
<name>A0ABT8IVC8_9MICO</name>
<organism evidence="1 2">
    <name type="scientific">Leifsonia virtsii</name>
    <dbReference type="NCBI Taxonomy" id="3035915"/>
    <lineage>
        <taxon>Bacteria</taxon>
        <taxon>Bacillati</taxon>
        <taxon>Actinomycetota</taxon>
        <taxon>Actinomycetes</taxon>
        <taxon>Micrococcales</taxon>
        <taxon>Microbacteriaceae</taxon>
        <taxon>Leifsonia</taxon>
    </lineage>
</organism>
<protein>
    <recommendedName>
        <fullName evidence="3">Asp23/Gls24 family envelope stress response protein</fullName>
    </recommendedName>
</protein>
<comment type="caution">
    <text evidence="1">The sequence shown here is derived from an EMBL/GenBank/DDBJ whole genome shotgun (WGS) entry which is preliminary data.</text>
</comment>
<sequence length="105" mass="11074">MTAGRDRFAGIALEHLARAVAADELRVGYREVSVRVRDESGALGVRVTAPVALAPLGSPDVVPLVDRLAAAGGHIRARLAELTGLDVARVDLRATGAVITERRVR</sequence>
<keyword evidence="2" id="KW-1185">Reference proteome</keyword>
<proteinExistence type="predicted"/>
<dbReference type="EMBL" id="JAROCB010000002">
    <property type="protein sequence ID" value="MDN4596764.1"/>
    <property type="molecule type" value="Genomic_DNA"/>
</dbReference>